<evidence type="ECO:0000313" key="1">
    <source>
        <dbReference type="EMBL" id="CUH91793.1"/>
    </source>
</evidence>
<evidence type="ECO:0000313" key="2">
    <source>
        <dbReference type="Proteomes" id="UP000196053"/>
    </source>
</evidence>
<organism evidence="1 2">
    <name type="scientific">Herbinix luporum</name>
    <dbReference type="NCBI Taxonomy" id="1679721"/>
    <lineage>
        <taxon>Bacteria</taxon>
        <taxon>Bacillati</taxon>
        <taxon>Bacillota</taxon>
        <taxon>Clostridia</taxon>
        <taxon>Lachnospirales</taxon>
        <taxon>Lachnospiraceae</taxon>
        <taxon>Herbinix</taxon>
    </lineage>
</organism>
<dbReference type="KEGG" id="hsd:SD1D_0240"/>
<dbReference type="AlphaFoldDB" id="A0A0K8J398"/>
<name>A0A0K8J398_9FIRM</name>
<keyword evidence="2" id="KW-1185">Reference proteome</keyword>
<gene>
    <name evidence="1" type="ORF">SD1D_0240</name>
</gene>
<proteinExistence type="predicted"/>
<dbReference type="Proteomes" id="UP000196053">
    <property type="component" value="Chromosome I"/>
</dbReference>
<dbReference type="EMBL" id="LN879430">
    <property type="protein sequence ID" value="CUH91793.1"/>
    <property type="molecule type" value="Genomic_DNA"/>
</dbReference>
<sequence length="41" mass="4727">MFYNQFEPSRNYLNNGQTIISIQAAIEIANNQIDGQVNIKR</sequence>
<protein>
    <submittedName>
        <fullName evidence="1">Uncharacterized protein</fullName>
    </submittedName>
</protein>
<reference evidence="2" key="1">
    <citation type="submission" date="2015-09" db="EMBL/GenBank/DDBJ databases">
        <authorList>
            <person name="Wibberg D."/>
        </authorList>
    </citation>
    <scope>NUCLEOTIDE SEQUENCE [LARGE SCALE GENOMIC DNA]</scope>
    <source>
        <strain evidence="2">SD1D</strain>
    </source>
</reference>
<accession>A0A0K8J398</accession>